<proteinExistence type="predicted"/>
<organism evidence="1 2">
    <name type="scientific">Pseudanabaena frigida</name>
    <dbReference type="NCBI Taxonomy" id="945775"/>
    <lineage>
        <taxon>Bacteria</taxon>
        <taxon>Bacillati</taxon>
        <taxon>Cyanobacteriota</taxon>
        <taxon>Cyanophyceae</taxon>
        <taxon>Pseudanabaenales</taxon>
        <taxon>Pseudanabaenaceae</taxon>
        <taxon>Pseudanabaena</taxon>
    </lineage>
</organism>
<comment type="caution">
    <text evidence="1">The sequence shown here is derived from an EMBL/GenBank/DDBJ whole genome shotgun (WGS) entry which is preliminary data.</text>
</comment>
<name>A0A2W4WBB2_9CYAN</name>
<reference evidence="1 2" key="1">
    <citation type="submission" date="2018-04" db="EMBL/GenBank/DDBJ databases">
        <authorList>
            <person name="Go L.Y."/>
            <person name="Mitchell J.A."/>
        </authorList>
    </citation>
    <scope>NUCLEOTIDE SEQUENCE [LARGE SCALE GENOMIC DNA]</scope>
    <source>
        <strain evidence="1">ULC066bin1</strain>
    </source>
</reference>
<evidence type="ECO:0000313" key="1">
    <source>
        <dbReference type="EMBL" id="PZO40507.1"/>
    </source>
</evidence>
<reference evidence="1 2" key="2">
    <citation type="submission" date="2018-06" db="EMBL/GenBank/DDBJ databases">
        <title>Metagenomic assembly of (sub)arctic Cyanobacteria and their associated microbiome from non-axenic cultures.</title>
        <authorList>
            <person name="Baurain D."/>
        </authorList>
    </citation>
    <scope>NUCLEOTIDE SEQUENCE [LARGE SCALE GENOMIC DNA]</scope>
    <source>
        <strain evidence="1">ULC066bin1</strain>
    </source>
</reference>
<evidence type="ECO:0000313" key="2">
    <source>
        <dbReference type="Proteomes" id="UP000249467"/>
    </source>
</evidence>
<dbReference type="AlphaFoldDB" id="A0A2W4WBB2"/>
<sequence>MSTRIREISNGLRKALLQGESMELSLYKSKLEGHIDEWYEELTADRGDFVFIVTEQAFSVAMITIDKDKNIHINEEAREQLSKIWAKNYIKNLKFLLPKMAEHINEYGLSITGITIKKAPKRAKAIGMGKRV</sequence>
<dbReference type="EMBL" id="QBML01000014">
    <property type="protein sequence ID" value="PZO40507.1"/>
    <property type="molecule type" value="Genomic_DNA"/>
</dbReference>
<accession>A0A2W4WBB2</accession>
<gene>
    <name evidence="1" type="ORF">DCF19_11430</name>
</gene>
<dbReference type="Proteomes" id="UP000249467">
    <property type="component" value="Unassembled WGS sequence"/>
</dbReference>
<protein>
    <submittedName>
        <fullName evidence="1">Uncharacterized protein</fullName>
    </submittedName>
</protein>